<dbReference type="InterPro" id="IPR013767">
    <property type="entry name" value="PAS_fold"/>
</dbReference>
<dbReference type="InterPro" id="IPR000014">
    <property type="entry name" value="PAS"/>
</dbReference>
<dbReference type="PROSITE" id="PS50110">
    <property type="entry name" value="RESPONSE_REGULATORY"/>
    <property type="match status" value="1"/>
</dbReference>
<dbReference type="Gene3D" id="3.30.565.10">
    <property type="entry name" value="Histidine kinase-like ATPase, C-terminal domain"/>
    <property type="match status" value="1"/>
</dbReference>
<dbReference type="SMART" id="SM00448">
    <property type="entry name" value="REC"/>
    <property type="match status" value="1"/>
</dbReference>
<evidence type="ECO:0000313" key="8">
    <source>
        <dbReference type="Proteomes" id="UP000481288"/>
    </source>
</evidence>
<dbReference type="PANTHER" id="PTHR43719:SF30">
    <property type="entry name" value="TWO-COMPONENT SYSTEM RESPONSE REGULATOR"/>
    <property type="match status" value="1"/>
</dbReference>
<dbReference type="GO" id="GO:0006355">
    <property type="term" value="P:regulation of DNA-templated transcription"/>
    <property type="evidence" value="ECO:0007669"/>
    <property type="project" value="InterPro"/>
</dbReference>
<feature type="compositionally biased region" description="Polar residues" evidence="3">
    <location>
        <begin position="8"/>
        <end position="19"/>
    </location>
</feature>
<feature type="domain" description="Histidine kinase" evidence="4">
    <location>
        <begin position="991"/>
        <end position="1265"/>
    </location>
</feature>
<dbReference type="InterPro" id="IPR003594">
    <property type="entry name" value="HATPase_dom"/>
</dbReference>
<feature type="modified residue" description="4-aspartylphosphate" evidence="2">
    <location>
        <position position="1392"/>
    </location>
</feature>
<dbReference type="InterPro" id="IPR036097">
    <property type="entry name" value="HisK_dim/P_sf"/>
</dbReference>
<dbReference type="GO" id="GO:0000155">
    <property type="term" value="F:phosphorelay sensor kinase activity"/>
    <property type="evidence" value="ECO:0007669"/>
    <property type="project" value="InterPro"/>
</dbReference>
<dbReference type="InterPro" id="IPR036890">
    <property type="entry name" value="HATPase_C_sf"/>
</dbReference>
<feature type="region of interest" description="Disordered" evidence="3">
    <location>
        <begin position="1"/>
        <end position="134"/>
    </location>
</feature>
<proteinExistence type="predicted"/>
<dbReference type="InterPro" id="IPR001789">
    <property type="entry name" value="Sig_transdc_resp-reg_receiver"/>
</dbReference>
<dbReference type="SMART" id="SM00388">
    <property type="entry name" value="HisKA"/>
    <property type="match status" value="1"/>
</dbReference>
<accession>A0A7D8YY30</accession>
<feature type="domain" description="Response regulatory" evidence="5">
    <location>
        <begin position="1332"/>
        <end position="1463"/>
    </location>
</feature>
<dbReference type="Pfam" id="PF00512">
    <property type="entry name" value="HisKA"/>
    <property type="match status" value="1"/>
</dbReference>
<dbReference type="Pfam" id="PF02518">
    <property type="entry name" value="HATPase_c"/>
    <property type="match status" value="1"/>
</dbReference>
<dbReference type="InterPro" id="IPR050956">
    <property type="entry name" value="2C_system_His_kinase"/>
</dbReference>
<feature type="region of interest" description="Disordered" evidence="3">
    <location>
        <begin position="202"/>
        <end position="236"/>
    </location>
</feature>
<comment type="caution">
    <text evidence="7">The sequence shown here is derived from an EMBL/GenBank/DDBJ whole genome shotgun (WGS) entry which is preliminary data.</text>
</comment>
<evidence type="ECO:0000313" key="7">
    <source>
        <dbReference type="EMBL" id="TVY59095.1"/>
    </source>
</evidence>
<dbReference type="CDD" id="cd00082">
    <property type="entry name" value="HisKA"/>
    <property type="match status" value="1"/>
</dbReference>
<evidence type="ECO:0000259" key="5">
    <source>
        <dbReference type="PROSITE" id="PS50110"/>
    </source>
</evidence>
<feature type="domain" description="PAC" evidence="6">
    <location>
        <begin position="915"/>
        <end position="973"/>
    </location>
</feature>
<dbReference type="OrthoDB" id="60033at2759"/>
<organism evidence="7 8">
    <name type="scientific">Lachnellula cervina</name>
    <dbReference type="NCBI Taxonomy" id="1316786"/>
    <lineage>
        <taxon>Eukaryota</taxon>
        <taxon>Fungi</taxon>
        <taxon>Dikarya</taxon>
        <taxon>Ascomycota</taxon>
        <taxon>Pezizomycotina</taxon>
        <taxon>Leotiomycetes</taxon>
        <taxon>Helotiales</taxon>
        <taxon>Lachnaceae</taxon>
        <taxon>Lachnellula</taxon>
    </lineage>
</organism>
<dbReference type="SUPFAM" id="SSF52172">
    <property type="entry name" value="CheY-like"/>
    <property type="match status" value="1"/>
</dbReference>
<evidence type="ECO:0000259" key="4">
    <source>
        <dbReference type="PROSITE" id="PS50109"/>
    </source>
</evidence>
<feature type="compositionally biased region" description="Polar residues" evidence="3">
    <location>
        <begin position="68"/>
        <end position="81"/>
    </location>
</feature>
<dbReference type="Gene3D" id="1.10.287.130">
    <property type="match status" value="1"/>
</dbReference>
<evidence type="ECO:0000259" key="6">
    <source>
        <dbReference type="PROSITE" id="PS50113"/>
    </source>
</evidence>
<feature type="compositionally biased region" description="Low complexity" evidence="3">
    <location>
        <begin position="360"/>
        <end position="376"/>
    </location>
</feature>
<dbReference type="Gene3D" id="3.30.450.20">
    <property type="entry name" value="PAS domain"/>
    <property type="match status" value="2"/>
</dbReference>
<dbReference type="Pfam" id="PF26131">
    <property type="entry name" value="PAS-like"/>
    <property type="match status" value="1"/>
</dbReference>
<dbReference type="CDD" id="cd00130">
    <property type="entry name" value="PAS"/>
    <property type="match status" value="1"/>
</dbReference>
<feature type="compositionally biased region" description="Polar residues" evidence="3">
    <location>
        <begin position="202"/>
        <end position="221"/>
    </location>
</feature>
<gene>
    <name evidence="7" type="primary">dhkK_1</name>
    <name evidence="7" type="ORF">LCER1_G000699</name>
</gene>
<dbReference type="PANTHER" id="PTHR43719">
    <property type="entry name" value="TWO-COMPONENT HISTIDINE KINASE"/>
    <property type="match status" value="1"/>
</dbReference>
<dbReference type="CDD" id="cd17546">
    <property type="entry name" value="REC_hyHK_CKI1_RcsC-like"/>
    <property type="match status" value="1"/>
</dbReference>
<dbReference type="SUPFAM" id="SSF55874">
    <property type="entry name" value="ATPase domain of HSP90 chaperone/DNA topoisomerase II/histidine kinase"/>
    <property type="match status" value="1"/>
</dbReference>
<dbReference type="SUPFAM" id="SSF47384">
    <property type="entry name" value="Homodimeric domain of signal transducing histidine kinase"/>
    <property type="match status" value="1"/>
</dbReference>
<dbReference type="SMART" id="SM00387">
    <property type="entry name" value="HATPase_c"/>
    <property type="match status" value="1"/>
</dbReference>
<dbReference type="InterPro" id="IPR035965">
    <property type="entry name" value="PAS-like_dom_sf"/>
</dbReference>
<dbReference type="PROSITE" id="PS50113">
    <property type="entry name" value="PAC"/>
    <property type="match status" value="1"/>
</dbReference>
<dbReference type="Pfam" id="PF00989">
    <property type="entry name" value="PAS"/>
    <property type="match status" value="1"/>
</dbReference>
<feature type="compositionally biased region" description="Polar residues" evidence="3">
    <location>
        <begin position="387"/>
        <end position="396"/>
    </location>
</feature>
<protein>
    <submittedName>
        <fullName evidence="7">Hybrid signal transduction histidine kinase K</fullName>
    </submittedName>
</protein>
<feature type="region of interest" description="Disordered" evidence="3">
    <location>
        <begin position="360"/>
        <end position="398"/>
    </location>
</feature>
<dbReference type="InterPro" id="IPR003661">
    <property type="entry name" value="HisK_dim/P_dom"/>
</dbReference>
<evidence type="ECO:0000256" key="1">
    <source>
        <dbReference type="ARBA" id="ARBA00022553"/>
    </source>
</evidence>
<keyword evidence="7" id="KW-0808">Transferase</keyword>
<dbReference type="InterPro" id="IPR058846">
    <property type="entry name" value="PAS-like"/>
</dbReference>
<dbReference type="Gene3D" id="3.40.50.2300">
    <property type="match status" value="1"/>
</dbReference>
<dbReference type="PRINTS" id="PR00344">
    <property type="entry name" value="BCTRLSENSOR"/>
</dbReference>
<dbReference type="InterPro" id="IPR004358">
    <property type="entry name" value="Sig_transdc_His_kin-like_C"/>
</dbReference>
<keyword evidence="8" id="KW-1185">Reference proteome</keyword>
<evidence type="ECO:0000256" key="2">
    <source>
        <dbReference type="PROSITE-ProRule" id="PRU00169"/>
    </source>
</evidence>
<dbReference type="SUPFAM" id="SSF55785">
    <property type="entry name" value="PYP-like sensor domain (PAS domain)"/>
    <property type="match status" value="2"/>
</dbReference>
<feature type="compositionally biased region" description="Polar residues" evidence="3">
    <location>
        <begin position="90"/>
        <end position="100"/>
    </location>
</feature>
<keyword evidence="1 2" id="KW-0597">Phosphoprotein</keyword>
<dbReference type="Pfam" id="PF00072">
    <property type="entry name" value="Response_reg"/>
    <property type="match status" value="1"/>
</dbReference>
<dbReference type="InterPro" id="IPR000700">
    <property type="entry name" value="PAS-assoc_C"/>
</dbReference>
<dbReference type="PROSITE" id="PS50109">
    <property type="entry name" value="HIS_KIN"/>
    <property type="match status" value="1"/>
</dbReference>
<feature type="compositionally biased region" description="Polar residues" evidence="3">
    <location>
        <begin position="1293"/>
        <end position="1309"/>
    </location>
</feature>
<dbReference type="InterPro" id="IPR011006">
    <property type="entry name" value="CheY-like_superfamily"/>
</dbReference>
<dbReference type="EMBL" id="QGMG01000014">
    <property type="protein sequence ID" value="TVY59095.1"/>
    <property type="molecule type" value="Genomic_DNA"/>
</dbReference>
<evidence type="ECO:0000256" key="3">
    <source>
        <dbReference type="SAM" id="MobiDB-lite"/>
    </source>
</evidence>
<name>A0A7D8YY30_9HELO</name>
<dbReference type="InterPro" id="IPR005467">
    <property type="entry name" value="His_kinase_dom"/>
</dbReference>
<dbReference type="Proteomes" id="UP000481288">
    <property type="component" value="Unassembled WGS sequence"/>
</dbReference>
<dbReference type="NCBIfam" id="TIGR00229">
    <property type="entry name" value="sensory_box"/>
    <property type="match status" value="1"/>
</dbReference>
<reference evidence="7 8" key="1">
    <citation type="submission" date="2018-05" db="EMBL/GenBank/DDBJ databases">
        <title>Whole genome sequencing for identification of molecular markers to develop diagnostic detection tools for the regulated plant pathogen Lachnellula willkommii.</title>
        <authorList>
            <person name="Giroux E."/>
            <person name="Bilodeau G."/>
        </authorList>
    </citation>
    <scope>NUCLEOTIDE SEQUENCE [LARGE SCALE GENOMIC DNA]</scope>
    <source>
        <strain evidence="7 8">CBS 625.97</strain>
    </source>
</reference>
<sequence length="1473" mass="163053">MKPEAKSIFTSQTDFSAQSTRERTTSPENPSTPSSKPPPSPKTTLEGGIEREAGLPTRLQRTEKSTRKTPQNTSQPIGDSKSQFRKPDTIPSTPNTSNASKHPRSEDSRSRAVSTSTSERPTKRNRPRLGPRLSLDPEDFQAAKKLANPILPPLPSPLFFSHTPRQRPILPPNPTTSDMAATMLNKARDEIGVTTLKLARGSVSNATSPPRSISNFSGSWASSSTPRTPDTRTKSPGMQILASVGIIELLEQDERPTFIIDVANPVNFKPGGLLQIVFANASLRAHESIFDLITGKESQENPGIVNDFPEFKTWALSFVKNNESLDVCLPSFSYGGLVWTCSTLRKRLRIISGSGNSIATGAGSSSGGHSSSSALSERTRGPLLLGTTRSPPAQTSELEDYFGDTTPDAVFNNALLQPLPSPMTIDDLVPKQTMIASQGGALSSEMILTNFPETSSFDWTRLPLSAALPKHIQFARSIDWASTALGPIEDWSFDLRAMCNLIMGSPHPAAMYWGDDYTIIYNEAYIMLAGQKHPHLMGKSYRTAWAEIWPDIEDVFARAMESGQSTMKDDDCLFMRRNGYLEESYFSWSIVPLVGEDGSVVGLYNPSFEKTRRKIAERRMLTLREIGDTTAVARELNGFWGQVIKGLEYNEYDIPFAFLYSVADDFESDQSSMQSGSLAAAPSCVLECTIGVPEGHKASVSPLDLKTSEEGFAPYLRESMKTDRPVLLTTEEGTLSSELIEGLEWRGFGDPCRAAVVCPIHPTTGESILGFLVMGVNPRRPYDDDYSLFVQLLSRQLATSMASVVLFEEEIRRGQRAARLAALDRQELSKQLDLRTQEKVESETKFTRMAEFAPVGMFIANSTGQITYSNDTWWEISRHPRTSSSADMWMDSIKAEDRAEVENIWKTLVDSKTAVTHEFRFKTPWEDRNGNMGDTWVLMSAYPEKDGNGQLKSVFGSITNISSQKSAEDFQKRRTDEAIELKRQQENFIDMTSHEMRNPLSAILQCSDEISTSITEYKSDTDVVLGQRLKEILDGSVDAAQTIALCAQHQKRIVDDILTLSKLDSALLVVTPVDVQPVAVVQRALKMFAGELDTNDIAMEFRMENSYLDLDVDHVKLDPSRLLQVLINLTTNAIKFTHTQEKRTIIVSVAASKERPDGSECGVTYFPSRSNRNDLLTEDSEWGTGEVIYLQFAVQDTGRGLDEKEKTLLFQRFRQASPRTHVQYGGSGLGLFISRELTELQGGEIGVTSERGVGSTFAFYVKARRVDHVPDAATNSLRRRSSHAAIVIESRRNSSGKAIQHSNTNSQRRSSPIIPTPSPKISPPLLDFTKIQVLIVEDNLVNQRVLQKQLKNIGFTTVVANHGGEALDVLKTSRFWTGHERDGVDLALILMDLEMPVMDGLTCAKKIRDYEANGTIVRHVPIIAVTANARLEQIETAIAAGMDDVVSKPFRIPDLIPKIEELVTKSIATIRQG</sequence>
<keyword evidence="7" id="KW-0418">Kinase</keyword>
<feature type="region of interest" description="Disordered" evidence="3">
    <location>
        <begin position="1293"/>
        <end position="1320"/>
    </location>
</feature>